<dbReference type="Ensembl" id="ENSCPVT00000026058.1">
    <property type="protein sequence ID" value="ENSCPVP00000027307.1"/>
    <property type="gene ID" value="ENSCPVG00000018152.1"/>
</dbReference>
<organism evidence="1 2">
    <name type="scientific">Geospiza parvula</name>
    <name type="common">Small tree-finch</name>
    <name type="synonym">Camarhynchus parvulus</name>
    <dbReference type="NCBI Taxonomy" id="87175"/>
    <lineage>
        <taxon>Eukaryota</taxon>
        <taxon>Metazoa</taxon>
        <taxon>Chordata</taxon>
        <taxon>Craniata</taxon>
        <taxon>Vertebrata</taxon>
        <taxon>Euteleostomi</taxon>
        <taxon>Archelosauria</taxon>
        <taxon>Archosauria</taxon>
        <taxon>Dinosauria</taxon>
        <taxon>Saurischia</taxon>
        <taxon>Theropoda</taxon>
        <taxon>Coelurosauria</taxon>
        <taxon>Aves</taxon>
        <taxon>Neognathae</taxon>
        <taxon>Neoaves</taxon>
        <taxon>Telluraves</taxon>
        <taxon>Australaves</taxon>
        <taxon>Passeriformes</taxon>
        <taxon>Thraupidae</taxon>
        <taxon>Camarhynchus</taxon>
    </lineage>
</organism>
<sequence length="41" mass="4185">MSSSLDLDRAPTLDELLRGCVDAFGGGGPRVWGVRGVLGGP</sequence>
<protein>
    <submittedName>
        <fullName evidence="1">Uncharacterized protein</fullName>
    </submittedName>
</protein>
<reference evidence="1" key="2">
    <citation type="submission" date="2025-09" db="UniProtKB">
        <authorList>
            <consortium name="Ensembl"/>
        </authorList>
    </citation>
    <scope>IDENTIFICATION</scope>
</reference>
<name>A0A8U8BXT1_GEOPR</name>
<evidence type="ECO:0000313" key="2">
    <source>
        <dbReference type="Proteomes" id="UP000694382"/>
    </source>
</evidence>
<evidence type="ECO:0000313" key="1">
    <source>
        <dbReference type="Ensembl" id="ENSCPVP00000027307.1"/>
    </source>
</evidence>
<reference evidence="1" key="1">
    <citation type="submission" date="2025-08" db="UniProtKB">
        <authorList>
            <consortium name="Ensembl"/>
        </authorList>
    </citation>
    <scope>IDENTIFICATION</scope>
</reference>
<proteinExistence type="predicted"/>
<dbReference type="AlphaFoldDB" id="A0A8U8BXT1"/>
<accession>A0A8U8BXT1</accession>
<keyword evidence="2" id="KW-1185">Reference proteome</keyword>
<dbReference type="Proteomes" id="UP000694382">
    <property type="component" value="Unassembled WGS sequence"/>
</dbReference>